<dbReference type="STRING" id="212818.A0A0D1Z5J3"/>
<comment type="function">
    <text evidence="6">Involved in mitochondrial fission. Acts as an adapter protein required to form mitochondrial fission complexes. Formation of these complexes is required to promote constriction and fission of the mitochondrial compartment at a late step in mitochondrial division.</text>
</comment>
<dbReference type="InterPro" id="IPR020472">
    <property type="entry name" value="WD40_PAC1"/>
</dbReference>
<evidence type="ECO:0000313" key="10">
    <source>
        <dbReference type="EMBL" id="KIV90077.1"/>
    </source>
</evidence>
<evidence type="ECO:0000256" key="7">
    <source>
        <dbReference type="PROSITE-ProRule" id="PRU00221"/>
    </source>
</evidence>
<feature type="region of interest" description="Disordered" evidence="8">
    <location>
        <begin position="534"/>
        <end position="563"/>
    </location>
</feature>
<dbReference type="InterPro" id="IPR019775">
    <property type="entry name" value="WD40_repeat_CS"/>
</dbReference>
<dbReference type="Proteomes" id="UP000054302">
    <property type="component" value="Unassembled WGS sequence"/>
</dbReference>
<comment type="subcellular location">
    <subcellularLocation>
        <location evidence="1">Mitochondrion outer membrane</location>
        <topology evidence="1">Peripheral membrane protein</topology>
        <orientation evidence="1">Cytoplasmic side</orientation>
    </subcellularLocation>
</comment>
<feature type="region of interest" description="Disordered" evidence="8">
    <location>
        <begin position="88"/>
        <end position="132"/>
    </location>
</feature>
<dbReference type="SUPFAM" id="SSF50978">
    <property type="entry name" value="WD40 repeat-like"/>
    <property type="match status" value="1"/>
</dbReference>
<evidence type="ECO:0000313" key="11">
    <source>
        <dbReference type="Proteomes" id="UP000054302"/>
    </source>
</evidence>
<evidence type="ECO:0000256" key="2">
    <source>
        <dbReference type="ARBA" id="ARBA00022574"/>
    </source>
</evidence>
<dbReference type="EMBL" id="KN847524">
    <property type="protein sequence ID" value="KIV90077.1"/>
    <property type="molecule type" value="Genomic_DNA"/>
</dbReference>
<feature type="repeat" description="WD" evidence="7">
    <location>
        <begin position="394"/>
        <end position="417"/>
    </location>
</feature>
<dbReference type="GeneID" id="27325264"/>
<feature type="repeat" description="WD" evidence="7">
    <location>
        <begin position="320"/>
        <end position="361"/>
    </location>
</feature>
<dbReference type="SMART" id="SM00320">
    <property type="entry name" value="WD40"/>
    <property type="match status" value="7"/>
</dbReference>
<dbReference type="CDD" id="cd00200">
    <property type="entry name" value="WD40"/>
    <property type="match status" value="1"/>
</dbReference>
<dbReference type="GO" id="GO:1990234">
    <property type="term" value="C:transferase complex"/>
    <property type="evidence" value="ECO:0007669"/>
    <property type="project" value="UniProtKB-ARBA"/>
</dbReference>
<dbReference type="InterPro" id="IPR001680">
    <property type="entry name" value="WD40_rpt"/>
</dbReference>
<evidence type="ECO:0000256" key="1">
    <source>
        <dbReference type="ARBA" id="ARBA00004570"/>
    </source>
</evidence>
<keyword evidence="2 7" id="KW-0853">WD repeat</keyword>
<evidence type="ECO:0000259" key="9">
    <source>
        <dbReference type="Pfam" id="PF25175"/>
    </source>
</evidence>
<proteinExistence type="inferred from homology"/>
<dbReference type="AlphaFoldDB" id="A0A0D1Z5J3"/>
<dbReference type="Gene3D" id="2.130.10.10">
    <property type="entry name" value="YVTN repeat-like/Quinoprotein amine dehydrogenase"/>
    <property type="match status" value="1"/>
</dbReference>
<feature type="domain" description="WDR5-like beta-propeller" evidence="9">
    <location>
        <begin position="141"/>
        <end position="452"/>
    </location>
</feature>
<evidence type="ECO:0000256" key="4">
    <source>
        <dbReference type="ARBA" id="ARBA00038415"/>
    </source>
</evidence>
<dbReference type="PROSITE" id="PS00678">
    <property type="entry name" value="WD_REPEATS_1"/>
    <property type="match status" value="1"/>
</dbReference>
<sequence length="563" mass="61422">MRPTKGGALQAPTHPHPADQLLVRQSDIRDHPYRDHKATDKEITLVRQVQTTVEMTLLSVAAPQARGERVAAHLAHLHTTLLKNIMTGHDLDPAHDQGHGGGRGRGRAPKKEDRDNNTSQTPPPPPPPKSLTFTSLTTLTRAHDRGITCVKFSPDMTLLATGSADNTIKIYSVPPNPSSTPFKLLRTLRAHLAGINSLAWSPIGPPYTLASGSDDKSILLWSPLSSDFPISPSPLLGHSNYVYSLAFSPRGNMLVSGSYDEAVFLWDVRSGRVMRTLPAHSDPVSGVDFLRDGTMVCSCAADGLIRIWDSGTGQCLRTLVDEDRKAVTSVRFSPNGKFVLAWTLDSSIRLWRYIEGTCVKTYQGHTNQNFSLGGVVGNYIKAGTNGQRRSIEAFVASGSEDGDVVVWDVVSKEMLWRGKGHTNVVLAMDFGRAHNGRGLLVSVGKDRDIRVWMADGQGEGQSSSSSSFSILFNRPENGILTDHDHTANGLHHMKSSTEMDMDLEMGMDMDMDMTMDMTMSFEDERAGLVDTTSVTINGNRNGNGNGNDVDVDVDMNTPDHSRL</sequence>
<dbReference type="InterPro" id="IPR036322">
    <property type="entry name" value="WD40_repeat_dom_sf"/>
</dbReference>
<dbReference type="RefSeq" id="XP_016221651.1">
    <property type="nucleotide sequence ID" value="XM_016372319.1"/>
</dbReference>
<comment type="similarity">
    <text evidence="4">Belongs to the WD repeat MDV1/CAF4 family.</text>
</comment>
<dbReference type="GO" id="GO:0005741">
    <property type="term" value="C:mitochondrial outer membrane"/>
    <property type="evidence" value="ECO:0007669"/>
    <property type="project" value="UniProtKB-SubCell"/>
</dbReference>
<dbReference type="PRINTS" id="PR00320">
    <property type="entry name" value="GPROTEINBRPT"/>
</dbReference>
<dbReference type="HOGENOM" id="CLU_000288_57_1_1"/>
<evidence type="ECO:0000256" key="8">
    <source>
        <dbReference type="SAM" id="MobiDB-lite"/>
    </source>
</evidence>
<dbReference type="InterPro" id="IPR059122">
    <property type="entry name" value="Beta-prop_WDR5-like"/>
</dbReference>
<dbReference type="PANTHER" id="PTHR22847">
    <property type="entry name" value="WD40 REPEAT PROTEIN"/>
    <property type="match status" value="1"/>
</dbReference>
<evidence type="ECO:0000256" key="3">
    <source>
        <dbReference type="ARBA" id="ARBA00022737"/>
    </source>
</evidence>
<feature type="repeat" description="WD" evidence="7">
    <location>
        <begin position="277"/>
        <end position="318"/>
    </location>
</feature>
<dbReference type="VEuPathDB" id="FungiDB:PV10_07419"/>
<dbReference type="OrthoDB" id="674604at2759"/>
<feature type="repeat" description="WD" evidence="7">
    <location>
        <begin position="235"/>
        <end position="276"/>
    </location>
</feature>
<dbReference type="InterPro" id="IPR015943">
    <property type="entry name" value="WD40/YVTN_repeat-like_dom_sf"/>
</dbReference>
<accession>A0A0D1Z5J3</accession>
<dbReference type="FunFam" id="2.130.10.10:FF:000510">
    <property type="entry name" value="WD repeat protein"/>
    <property type="match status" value="1"/>
</dbReference>
<keyword evidence="11" id="KW-1185">Reference proteome</keyword>
<organism evidence="10 11">
    <name type="scientific">Exophiala mesophila</name>
    <name type="common">Black yeast-like fungus</name>
    <dbReference type="NCBI Taxonomy" id="212818"/>
    <lineage>
        <taxon>Eukaryota</taxon>
        <taxon>Fungi</taxon>
        <taxon>Dikarya</taxon>
        <taxon>Ascomycota</taxon>
        <taxon>Pezizomycotina</taxon>
        <taxon>Eurotiomycetes</taxon>
        <taxon>Chaetothyriomycetidae</taxon>
        <taxon>Chaetothyriales</taxon>
        <taxon>Herpotrichiellaceae</taxon>
        <taxon>Exophiala</taxon>
    </lineage>
</organism>
<gene>
    <name evidence="10" type="ORF">PV10_07419</name>
</gene>
<dbReference type="Pfam" id="PF25175">
    <property type="entry name" value="Beta-prop_WDR5"/>
    <property type="match status" value="1"/>
</dbReference>
<feature type="repeat" description="WD" evidence="7">
    <location>
        <begin position="140"/>
        <end position="173"/>
    </location>
</feature>
<protein>
    <recommendedName>
        <fullName evidence="5">Mitochondrial division protein 1</fullName>
    </recommendedName>
</protein>
<keyword evidence="3" id="KW-0677">Repeat</keyword>
<reference evidence="10 11" key="1">
    <citation type="submission" date="2015-01" db="EMBL/GenBank/DDBJ databases">
        <title>The Genome Sequence of Exophiala mesophila CBS40295.</title>
        <authorList>
            <consortium name="The Broad Institute Genomics Platform"/>
            <person name="Cuomo C."/>
            <person name="de Hoog S."/>
            <person name="Gorbushina A."/>
            <person name="Stielow B."/>
            <person name="Teixiera M."/>
            <person name="Abouelleil A."/>
            <person name="Chapman S.B."/>
            <person name="Priest M."/>
            <person name="Young S.K."/>
            <person name="Wortman J."/>
            <person name="Nusbaum C."/>
            <person name="Birren B."/>
        </authorList>
    </citation>
    <scope>NUCLEOTIDE SEQUENCE [LARGE SCALE GENOMIC DNA]</scope>
    <source>
        <strain evidence="10 11">CBS 40295</strain>
    </source>
</reference>
<feature type="compositionally biased region" description="Low complexity" evidence="8">
    <location>
        <begin position="537"/>
        <end position="548"/>
    </location>
</feature>
<evidence type="ECO:0000256" key="6">
    <source>
        <dbReference type="ARBA" id="ARBA00043913"/>
    </source>
</evidence>
<name>A0A0D1Z5J3_EXOME</name>
<feature type="compositionally biased region" description="Basic and acidic residues" evidence="8">
    <location>
        <begin position="89"/>
        <end position="98"/>
    </location>
</feature>
<evidence type="ECO:0000256" key="5">
    <source>
        <dbReference type="ARBA" id="ARBA00039789"/>
    </source>
</evidence>
<feature type="repeat" description="WD" evidence="7">
    <location>
        <begin position="188"/>
        <end position="222"/>
    </location>
</feature>
<dbReference type="PROSITE" id="PS50294">
    <property type="entry name" value="WD_REPEATS_REGION"/>
    <property type="match status" value="5"/>
</dbReference>
<dbReference type="PANTHER" id="PTHR22847:SF637">
    <property type="entry name" value="WD REPEAT DOMAIN 5B"/>
    <property type="match status" value="1"/>
</dbReference>
<dbReference type="PROSITE" id="PS50082">
    <property type="entry name" value="WD_REPEATS_2"/>
    <property type="match status" value="6"/>
</dbReference>